<dbReference type="EMBL" id="LT598466">
    <property type="protein sequence ID" value="SCU83639.1"/>
    <property type="molecule type" value="Genomic_DNA"/>
</dbReference>
<name>A0A1G4J2H8_9SACH</name>
<keyword evidence="2" id="KW-1185">Reference proteome</keyword>
<accession>A0A1G4J2H8</accession>
<evidence type="ECO:0000313" key="2">
    <source>
        <dbReference type="Proteomes" id="UP000191024"/>
    </source>
</evidence>
<dbReference type="Proteomes" id="UP000191024">
    <property type="component" value="Chromosome C"/>
</dbReference>
<proteinExistence type="predicted"/>
<dbReference type="AlphaFoldDB" id="A0A1G4J2H8"/>
<reference evidence="2" key="1">
    <citation type="submission" date="2016-03" db="EMBL/GenBank/DDBJ databases">
        <authorList>
            <person name="Devillers H."/>
        </authorList>
    </citation>
    <scope>NUCLEOTIDE SEQUENCE [LARGE SCALE GENOMIC DNA]</scope>
</reference>
<organism evidence="1 2">
    <name type="scientific">Lachancea mirantina</name>
    <dbReference type="NCBI Taxonomy" id="1230905"/>
    <lineage>
        <taxon>Eukaryota</taxon>
        <taxon>Fungi</taxon>
        <taxon>Dikarya</taxon>
        <taxon>Ascomycota</taxon>
        <taxon>Saccharomycotina</taxon>
        <taxon>Saccharomycetes</taxon>
        <taxon>Saccharomycetales</taxon>
        <taxon>Saccharomycetaceae</taxon>
        <taxon>Lachancea</taxon>
    </lineage>
</organism>
<evidence type="ECO:0000313" key="1">
    <source>
        <dbReference type="EMBL" id="SCU83639.1"/>
    </source>
</evidence>
<gene>
    <name evidence="1" type="ORF">LAMI_0C03994G</name>
</gene>
<protein>
    <submittedName>
        <fullName evidence="1">LAMI_0C03994g1_1</fullName>
    </submittedName>
</protein>
<sequence>MLKCKEKKCRTIKPQRTHWTRPRTPVCVERLTVTTRDVRRDVLLKISLRRSCRRDLYRTCNNTTQAGLDRYIKTPASFSTCLLQYLPPSVPASWHQPCILTLRARDKLLLSPRTTGSVPAANWNEGGVPEGRKQKHWMLETYGKQKRNTPEPALPRTK</sequence>